<dbReference type="RefSeq" id="WP_134246374.1">
    <property type="nucleotide sequence ID" value="NZ_SNQI01000001.1"/>
</dbReference>
<dbReference type="OrthoDB" id="964423at2"/>
<dbReference type="InterPro" id="IPR003346">
    <property type="entry name" value="Transposase_20"/>
</dbReference>
<dbReference type="InterPro" id="IPR047650">
    <property type="entry name" value="Transpos_IS110"/>
</dbReference>
<proteinExistence type="predicted"/>
<dbReference type="GO" id="GO:0006313">
    <property type="term" value="P:DNA transposition"/>
    <property type="evidence" value="ECO:0007669"/>
    <property type="project" value="InterPro"/>
</dbReference>
<organism evidence="3 4">
    <name type="scientific">Gramella jeungdoensis</name>
    <dbReference type="NCBI Taxonomy" id="708091"/>
    <lineage>
        <taxon>Bacteria</taxon>
        <taxon>Pseudomonadati</taxon>
        <taxon>Bacteroidota</taxon>
        <taxon>Flavobacteriia</taxon>
        <taxon>Flavobacteriales</taxon>
        <taxon>Flavobacteriaceae</taxon>
        <taxon>Christiangramia</taxon>
    </lineage>
</organism>
<name>A0A4Y8AV58_9FLAO</name>
<feature type="coiled-coil region" evidence="1">
    <location>
        <begin position="3"/>
        <end position="30"/>
    </location>
</feature>
<dbReference type="PANTHER" id="PTHR33055">
    <property type="entry name" value="TRANSPOSASE FOR INSERTION SEQUENCE ELEMENT IS1111A"/>
    <property type="match status" value="1"/>
</dbReference>
<keyword evidence="1" id="KW-0175">Coiled coil</keyword>
<dbReference type="GO" id="GO:0003677">
    <property type="term" value="F:DNA binding"/>
    <property type="evidence" value="ECO:0007669"/>
    <property type="project" value="InterPro"/>
</dbReference>
<dbReference type="Pfam" id="PF02371">
    <property type="entry name" value="Transposase_20"/>
    <property type="match status" value="1"/>
</dbReference>
<dbReference type="EMBL" id="SNQI01000001">
    <property type="protein sequence ID" value="TEW76359.1"/>
    <property type="molecule type" value="Genomic_DNA"/>
</dbReference>
<evidence type="ECO:0000259" key="2">
    <source>
        <dbReference type="Pfam" id="PF02371"/>
    </source>
</evidence>
<gene>
    <name evidence="3" type="ORF">E2488_00480</name>
</gene>
<dbReference type="AlphaFoldDB" id="A0A4Y8AV58"/>
<dbReference type="Proteomes" id="UP000298517">
    <property type="component" value="Unassembled WGS sequence"/>
</dbReference>
<comment type="caution">
    <text evidence="3">The sequence shown here is derived from an EMBL/GenBank/DDBJ whole genome shotgun (WGS) entry which is preliminary data.</text>
</comment>
<protein>
    <submittedName>
        <fullName evidence="3">IS110 family transposase</fullName>
    </submittedName>
</protein>
<reference evidence="3 4" key="1">
    <citation type="journal article" date="2011" name="J. Microbiol.">
        <title>Gramella jeungdoensis sp. nov., isolated from a solar saltern in Korea.</title>
        <authorList>
            <person name="Joung Y."/>
            <person name="Kim H."/>
            <person name="Jang T."/>
            <person name="Ahn T.S."/>
            <person name="Joh K."/>
        </authorList>
    </citation>
    <scope>NUCLEOTIDE SEQUENCE [LARGE SCALE GENOMIC DNA]</scope>
    <source>
        <strain evidence="3 4">KCTC 23123</strain>
    </source>
</reference>
<sequence length="133" mass="15613">MVYRSLNRSLKSIKKEIGLLEDRLNSLVKDYQQKQLTLLKSIPIMGNKTAIMLIVMTDGFNRLENSKQLCIYEIISPTIRHSGRSVRGKSRIGKMGNQKMRNLLFLCRFSACRYYKRCREIYERVVLKGKSKY</sequence>
<accession>A0A4Y8AV58</accession>
<feature type="domain" description="Transposase IS116/IS110/IS902 C-terminal" evidence="2">
    <location>
        <begin position="37"/>
        <end position="122"/>
    </location>
</feature>
<evidence type="ECO:0000256" key="1">
    <source>
        <dbReference type="SAM" id="Coils"/>
    </source>
</evidence>
<evidence type="ECO:0000313" key="4">
    <source>
        <dbReference type="Proteomes" id="UP000298517"/>
    </source>
</evidence>
<evidence type="ECO:0000313" key="3">
    <source>
        <dbReference type="EMBL" id="TEW76359.1"/>
    </source>
</evidence>
<dbReference type="PANTHER" id="PTHR33055:SF3">
    <property type="entry name" value="PUTATIVE TRANSPOSASE FOR IS117-RELATED"/>
    <property type="match status" value="1"/>
</dbReference>
<dbReference type="GO" id="GO:0004803">
    <property type="term" value="F:transposase activity"/>
    <property type="evidence" value="ECO:0007669"/>
    <property type="project" value="InterPro"/>
</dbReference>
<keyword evidence="4" id="KW-1185">Reference proteome</keyword>